<protein>
    <submittedName>
        <fullName evidence="2">Putative transmembrane protein (PGPGW)</fullName>
    </submittedName>
</protein>
<dbReference type="RefSeq" id="WP_051277708.1">
    <property type="nucleotide sequence ID" value="NZ_JAAFNI010000001.1"/>
</dbReference>
<dbReference type="STRING" id="1121387.GCA_000429885_02289"/>
<feature type="transmembrane region" description="Helical" evidence="1">
    <location>
        <begin position="96"/>
        <end position="118"/>
    </location>
</feature>
<gene>
    <name evidence="2" type="ORF">SAMEA4475696_01628</name>
</gene>
<accession>A0A239VK68</accession>
<evidence type="ECO:0000313" key="2">
    <source>
        <dbReference type="EMBL" id="SNV22711.1"/>
    </source>
</evidence>
<proteinExistence type="predicted"/>
<keyword evidence="1 2" id="KW-0812">Transmembrane</keyword>
<dbReference type="InterPro" id="IPR013434">
    <property type="entry name" value="CHP02611"/>
</dbReference>
<dbReference type="AlphaFoldDB" id="A0A239VK68"/>
<feature type="transmembrane region" description="Helical" evidence="1">
    <location>
        <begin position="55"/>
        <end position="75"/>
    </location>
</feature>
<dbReference type="KEGG" id="dco:SAMEA4475696_1628"/>
<organism evidence="2 3">
    <name type="scientific">Dermatophilus congolensis</name>
    <dbReference type="NCBI Taxonomy" id="1863"/>
    <lineage>
        <taxon>Bacteria</taxon>
        <taxon>Bacillati</taxon>
        <taxon>Actinomycetota</taxon>
        <taxon>Actinomycetes</taxon>
        <taxon>Micrococcales</taxon>
        <taxon>Dermatophilaceae</taxon>
        <taxon>Dermatophilus</taxon>
    </lineage>
</organism>
<dbReference type="InterPro" id="IPR019099">
    <property type="entry name" value="Uncharacterised_PGPGW_TM"/>
</dbReference>
<dbReference type="OrthoDB" id="3295542at2"/>
<keyword evidence="3" id="KW-1185">Reference proteome</keyword>
<dbReference type="Pfam" id="PF09656">
    <property type="entry name" value="PGPGW"/>
    <property type="match status" value="1"/>
</dbReference>
<evidence type="ECO:0000256" key="1">
    <source>
        <dbReference type="SAM" id="Phobius"/>
    </source>
</evidence>
<dbReference type="Proteomes" id="UP000242637">
    <property type="component" value="Chromosome 1"/>
</dbReference>
<sequence>MDDGGAKLFHPGQWRWHQRLQANANAYRLYRLGVAVAGLLIVTAGLIMVPLPGPGWLVVFIGVALWASEFTWAHRLHQWGWAKVRAWTIWISAQSLAIRGSVALGTCLIVWAALWISAWSTGIADQLPQPIGDFMHTYLFL</sequence>
<name>A0A239VK68_9MICO</name>
<dbReference type="NCBIfam" id="TIGR02611">
    <property type="entry name" value="TIGR02611 family protein"/>
    <property type="match status" value="1"/>
</dbReference>
<feature type="transmembrane region" description="Helical" evidence="1">
    <location>
        <begin position="29"/>
        <end position="49"/>
    </location>
</feature>
<evidence type="ECO:0000313" key="3">
    <source>
        <dbReference type="Proteomes" id="UP000242637"/>
    </source>
</evidence>
<dbReference type="GeneID" id="63459830"/>
<reference evidence="2 3" key="1">
    <citation type="submission" date="2017-06" db="EMBL/GenBank/DDBJ databases">
        <authorList>
            <consortium name="Pathogen Informatics"/>
        </authorList>
    </citation>
    <scope>NUCLEOTIDE SEQUENCE [LARGE SCALE GENOMIC DNA]</scope>
    <source>
        <strain evidence="2 3">NCTC13039</strain>
    </source>
</reference>
<dbReference type="EMBL" id="LT906453">
    <property type="protein sequence ID" value="SNV22711.1"/>
    <property type="molecule type" value="Genomic_DNA"/>
</dbReference>
<keyword evidence="1" id="KW-0472">Membrane</keyword>
<keyword evidence="1" id="KW-1133">Transmembrane helix</keyword>